<feature type="region of interest" description="Disordered" evidence="1">
    <location>
        <begin position="1"/>
        <end position="32"/>
    </location>
</feature>
<evidence type="ECO:0000313" key="3">
    <source>
        <dbReference type="EMBL" id="AKT39412.1"/>
    </source>
</evidence>
<proteinExistence type="predicted"/>
<dbReference type="EMBL" id="CP012159">
    <property type="protein sequence ID" value="AKT39412.1"/>
    <property type="molecule type" value="Genomic_DNA"/>
</dbReference>
<evidence type="ECO:0000313" key="4">
    <source>
        <dbReference type="Proteomes" id="UP000067626"/>
    </source>
</evidence>
<dbReference type="Proteomes" id="UP000067626">
    <property type="component" value="Chromosome"/>
</dbReference>
<dbReference type="KEGG" id="ccro:CMC5_035590"/>
<dbReference type="OrthoDB" id="5511377at2"/>
<keyword evidence="2" id="KW-0472">Membrane</keyword>
<keyword evidence="4" id="KW-1185">Reference proteome</keyword>
<feature type="transmembrane region" description="Helical" evidence="2">
    <location>
        <begin position="89"/>
        <end position="110"/>
    </location>
</feature>
<reference evidence="3 4" key="1">
    <citation type="submission" date="2015-07" db="EMBL/GenBank/DDBJ databases">
        <title>Genome analysis of myxobacterium Chondromyces crocatus Cm c5 reveals a high potential for natural compound synthesis and the genetic basis for the loss of fruiting body formation.</title>
        <authorList>
            <person name="Zaburannyi N."/>
            <person name="Bunk B."/>
            <person name="Maier J."/>
            <person name="Overmann J."/>
            <person name="Mueller R."/>
        </authorList>
    </citation>
    <scope>NUCLEOTIDE SEQUENCE [LARGE SCALE GENOMIC DNA]</scope>
    <source>
        <strain evidence="3 4">Cm c5</strain>
    </source>
</reference>
<dbReference type="AlphaFoldDB" id="A0A0K1EFD1"/>
<feature type="compositionally biased region" description="Polar residues" evidence="1">
    <location>
        <begin position="1"/>
        <end position="12"/>
    </location>
</feature>
<name>A0A0K1EFD1_CHOCO</name>
<protein>
    <submittedName>
        <fullName evidence="3">Uncharacterized protein</fullName>
    </submittedName>
</protein>
<accession>A0A0K1EFD1</accession>
<keyword evidence="2" id="KW-0812">Transmembrane</keyword>
<gene>
    <name evidence="3" type="ORF">CMC5_035590</name>
</gene>
<dbReference type="STRING" id="52.CMC5_035590"/>
<dbReference type="RefSeq" id="WP_050431506.1">
    <property type="nucleotide sequence ID" value="NZ_CP012159.1"/>
</dbReference>
<evidence type="ECO:0000256" key="2">
    <source>
        <dbReference type="SAM" id="Phobius"/>
    </source>
</evidence>
<organism evidence="3 4">
    <name type="scientific">Chondromyces crocatus</name>
    <dbReference type="NCBI Taxonomy" id="52"/>
    <lineage>
        <taxon>Bacteria</taxon>
        <taxon>Pseudomonadati</taxon>
        <taxon>Myxococcota</taxon>
        <taxon>Polyangia</taxon>
        <taxon>Polyangiales</taxon>
        <taxon>Polyangiaceae</taxon>
        <taxon>Chondromyces</taxon>
    </lineage>
</organism>
<keyword evidence="2" id="KW-1133">Transmembrane helix</keyword>
<evidence type="ECO:0000256" key="1">
    <source>
        <dbReference type="SAM" id="MobiDB-lite"/>
    </source>
</evidence>
<sequence length="181" mass="19791">MRPPVTSTTSEPGPSALDTDRTSARNDPQGGLSAMSRRIAWSAAQAILCDEDESSPGTLIAPPPAVCDRAVRGLDESLARSSADLRRGFWVLTVALEFLPLFILGVPSRMTRLTLEQRLAYLEALENHRIGLLSMLLIAFKVPLCVPAFEEGEELRSTGFDRQTLSTRRLLVTSSPRREAA</sequence>